<feature type="domain" description="Fumarate lyase N-terminal" evidence="7">
    <location>
        <begin position="86"/>
        <end position="312"/>
    </location>
</feature>
<dbReference type="PANTHER" id="PTHR43814:SF1">
    <property type="entry name" value="ARGININOSUCCINATE LYASE"/>
    <property type="match status" value="1"/>
</dbReference>
<dbReference type="PRINTS" id="PR00149">
    <property type="entry name" value="FUMRATELYASE"/>
</dbReference>
<dbReference type="EMBL" id="RYFG02000010">
    <property type="protein sequence ID" value="TRX02621.1"/>
    <property type="molecule type" value="Genomic_DNA"/>
</dbReference>
<dbReference type="CDD" id="cd01359">
    <property type="entry name" value="Argininosuccinate_lyase"/>
    <property type="match status" value="1"/>
</dbReference>
<dbReference type="InterPro" id="IPR022761">
    <property type="entry name" value="Fumarate_lyase_N"/>
</dbReference>
<protein>
    <recommendedName>
        <fullName evidence="4 6">Argininosuccinate lyase</fullName>
        <ecNumber evidence="4 6">4.3.2.1</ecNumber>
    </recommendedName>
</protein>
<keyword evidence="9" id="KW-0456">Lyase</keyword>
<reference evidence="9 10" key="1">
    <citation type="journal article" date="2019" name="Antonie Van Leeuwenhoek">
        <title>Description of 'Ca. Methylobacter oryzae' KRF1, a novel species from the environmentally important Methylobacter clade 2.</title>
        <authorList>
            <person name="Khatri K."/>
            <person name="Mohite J.A."/>
            <person name="Pandit P.S."/>
            <person name="Bahulikar R."/>
            <person name="Rahalkar M.C."/>
        </authorList>
    </citation>
    <scope>NUCLEOTIDE SEQUENCE [LARGE SCALE GENOMIC DNA]</scope>
    <source>
        <strain evidence="9 10">KRF1</strain>
    </source>
</reference>
<dbReference type="SUPFAM" id="SSF48557">
    <property type="entry name" value="L-aspartase-like"/>
    <property type="match status" value="1"/>
</dbReference>
<dbReference type="Pfam" id="PF00206">
    <property type="entry name" value="Lyase_1"/>
    <property type="match status" value="1"/>
</dbReference>
<dbReference type="PANTHER" id="PTHR43814">
    <property type="entry name" value="ARGININOSUCCINATE LYASE"/>
    <property type="match status" value="1"/>
</dbReference>
<dbReference type="NCBIfam" id="TIGR00838">
    <property type="entry name" value="argH"/>
    <property type="match status" value="1"/>
</dbReference>
<proteinExistence type="inferred from homology"/>
<comment type="similarity">
    <text evidence="3">In the N-terminal section; belongs to the lyase 1 family. Argininosuccinate lyase subfamily.</text>
</comment>
<dbReference type="InterPro" id="IPR000362">
    <property type="entry name" value="Fumarate_lyase_fam"/>
</dbReference>
<evidence type="ECO:0000256" key="1">
    <source>
        <dbReference type="ARBA" id="ARBA00000985"/>
    </source>
</evidence>
<dbReference type="InterPro" id="IPR024083">
    <property type="entry name" value="Fumarase/histidase_N"/>
</dbReference>
<dbReference type="Gene3D" id="1.20.200.10">
    <property type="entry name" value="Fumarase/aspartase (Central domain)"/>
    <property type="match status" value="1"/>
</dbReference>
<keyword evidence="5" id="KW-0055">Arginine biosynthesis</keyword>
<feature type="domain" description="Argininosuccinate lyase C-terminal" evidence="8">
    <location>
        <begin position="376"/>
        <end position="444"/>
    </location>
</feature>
<dbReference type="InterPro" id="IPR009049">
    <property type="entry name" value="Argininosuccinate_lyase"/>
</dbReference>
<dbReference type="PRINTS" id="PR00145">
    <property type="entry name" value="ARGSUCLYASE"/>
</dbReference>
<organism evidence="9 10">
    <name type="scientific">Candidatus Methylobacter oryzae</name>
    <dbReference type="NCBI Taxonomy" id="2497749"/>
    <lineage>
        <taxon>Bacteria</taxon>
        <taxon>Pseudomonadati</taxon>
        <taxon>Pseudomonadota</taxon>
        <taxon>Gammaproteobacteria</taxon>
        <taxon>Methylococcales</taxon>
        <taxon>Methylococcaceae</taxon>
        <taxon>Methylobacter</taxon>
    </lineage>
</organism>
<dbReference type="InterPro" id="IPR029419">
    <property type="entry name" value="Arg_succ_lyase_C"/>
</dbReference>
<dbReference type="Pfam" id="PF14698">
    <property type="entry name" value="ASL_C2"/>
    <property type="match status" value="1"/>
</dbReference>
<dbReference type="Gene3D" id="1.10.275.10">
    <property type="entry name" value="Fumarase/aspartase (N-terminal domain)"/>
    <property type="match status" value="1"/>
</dbReference>
<comment type="caution">
    <text evidence="9">The sequence shown here is derived from an EMBL/GenBank/DDBJ whole genome shotgun (WGS) entry which is preliminary data.</text>
</comment>
<evidence type="ECO:0000256" key="4">
    <source>
        <dbReference type="ARBA" id="ARBA00012338"/>
    </source>
</evidence>
<evidence type="ECO:0000313" key="10">
    <source>
        <dbReference type="Proteomes" id="UP000733744"/>
    </source>
</evidence>
<evidence type="ECO:0000256" key="5">
    <source>
        <dbReference type="ARBA" id="ARBA00022571"/>
    </source>
</evidence>
<keyword evidence="10" id="KW-1185">Reference proteome</keyword>
<accession>A0ABY3CFZ2</accession>
<comment type="catalytic activity">
    <reaction evidence="1">
        <text>2-(N(omega)-L-arginino)succinate = fumarate + L-arginine</text>
        <dbReference type="Rhea" id="RHEA:24020"/>
        <dbReference type="ChEBI" id="CHEBI:29806"/>
        <dbReference type="ChEBI" id="CHEBI:32682"/>
        <dbReference type="ChEBI" id="CHEBI:57472"/>
        <dbReference type="EC" id="4.3.2.1"/>
    </reaction>
</comment>
<comment type="pathway">
    <text evidence="2">Amino-acid biosynthesis; L-arginine biosynthesis; L-arginine from L-ornithine and carbamoyl phosphate: step 3/3.</text>
</comment>
<evidence type="ECO:0000313" key="9">
    <source>
        <dbReference type="EMBL" id="TRX02621.1"/>
    </source>
</evidence>
<dbReference type="EC" id="4.3.2.1" evidence="4 6"/>
<sequence length="504" mass="55607">MPNDKQQPASIQEKVLEIGGRLKSAPSKRLINAVFASELSHQNHLFEALGLVDIAHTLCAIDAQTIPAKEGRDLLAHLLELQDRPDTFSMTPDRGDIYTNREAWLAERTDATGWLGAGRARREAITTAFVLVTRQCLLEFSETLIDLCRTMVQQAERHGLTLMPDYTYLQAAQPTTFGHYLLAFTYPLLRDLDRLKALLARLNLSPMGCGSTNGSRLLQERKQLADLLGFNGLIAHARDAMWQADLFIETASILTTCSISLSRLAEDLQVYSTQEFALVELDDRHARASKIMPQKKNPFALTHIRGVANKTTGLLTSVAAAARTPSGQPDNRLLIYGDLPEALQTVNDAAGLMAEVLQSISFNTARGEALVNVGWALSTDLAESLVLECGLDFRSAHHLVAFLASEYRGKSIRELSYENLMQAVVTVLGRSIELTEQQFKAALDANLALQARTQPGGTSMDSMNTMIAECREQLAKHHQKNQANKTYIADKQRDLLEQAIKAIG</sequence>
<evidence type="ECO:0000256" key="6">
    <source>
        <dbReference type="NCBIfam" id="TIGR00838"/>
    </source>
</evidence>
<keyword evidence="5" id="KW-0028">Amino-acid biosynthesis</keyword>
<dbReference type="GO" id="GO:0004056">
    <property type="term" value="F:argininosuccinate lyase activity"/>
    <property type="evidence" value="ECO:0007669"/>
    <property type="project" value="UniProtKB-EC"/>
</dbReference>
<evidence type="ECO:0000259" key="8">
    <source>
        <dbReference type="Pfam" id="PF14698"/>
    </source>
</evidence>
<evidence type="ECO:0000256" key="2">
    <source>
        <dbReference type="ARBA" id="ARBA00004941"/>
    </source>
</evidence>
<evidence type="ECO:0000256" key="3">
    <source>
        <dbReference type="ARBA" id="ARBA00005552"/>
    </source>
</evidence>
<dbReference type="Proteomes" id="UP000733744">
    <property type="component" value="Unassembled WGS sequence"/>
</dbReference>
<name>A0ABY3CFZ2_9GAMM</name>
<gene>
    <name evidence="9" type="primary">argH</name>
    <name evidence="9" type="ORF">EKO24_002300</name>
</gene>
<dbReference type="Gene3D" id="1.10.40.30">
    <property type="entry name" value="Fumarase/aspartase (C-terminal domain)"/>
    <property type="match status" value="1"/>
</dbReference>
<dbReference type="RefSeq" id="WP_127027091.1">
    <property type="nucleotide sequence ID" value="NZ_RYFG02000010.1"/>
</dbReference>
<evidence type="ECO:0000259" key="7">
    <source>
        <dbReference type="Pfam" id="PF00206"/>
    </source>
</evidence>
<dbReference type="InterPro" id="IPR008948">
    <property type="entry name" value="L-Aspartase-like"/>
</dbReference>